<dbReference type="RefSeq" id="WP_073235806.1">
    <property type="nucleotide sequence ID" value="NZ_FQUY01000003.1"/>
</dbReference>
<name>A0A1M4UNM9_9FIRM</name>
<accession>A0A1M4UNM9</accession>
<dbReference type="STRING" id="1121429.SAMN02745133_00713"/>
<keyword evidence="2" id="KW-1185">Reference proteome</keyword>
<proteinExistence type="predicted"/>
<dbReference type="OrthoDB" id="1787036at2"/>
<gene>
    <name evidence="1" type="ORF">SAMN02745133_00713</name>
</gene>
<evidence type="ECO:0000313" key="2">
    <source>
        <dbReference type="Proteomes" id="UP000184148"/>
    </source>
</evidence>
<dbReference type="AlphaFoldDB" id="A0A1M4UNM9"/>
<dbReference type="EMBL" id="FQUY01000003">
    <property type="protein sequence ID" value="SHE58371.1"/>
    <property type="molecule type" value="Genomic_DNA"/>
</dbReference>
<organism evidence="1 2">
    <name type="scientific">Desulforamulus putei DSM 12395</name>
    <dbReference type="NCBI Taxonomy" id="1121429"/>
    <lineage>
        <taxon>Bacteria</taxon>
        <taxon>Bacillati</taxon>
        <taxon>Bacillota</taxon>
        <taxon>Clostridia</taxon>
        <taxon>Eubacteriales</taxon>
        <taxon>Peptococcaceae</taxon>
        <taxon>Desulforamulus</taxon>
    </lineage>
</organism>
<sequence>MDGKEFLKKTLLQAELNRVRHGNPEADAARLPLDWGLIAGEHFGHLMAALRKEDPDAVEKEVLHVSAVLLELHDALVRHKAMTQGRRR</sequence>
<evidence type="ECO:0000313" key="1">
    <source>
        <dbReference type="EMBL" id="SHE58371.1"/>
    </source>
</evidence>
<dbReference type="Proteomes" id="UP000184148">
    <property type="component" value="Unassembled WGS sequence"/>
</dbReference>
<reference evidence="2" key="1">
    <citation type="submission" date="2016-11" db="EMBL/GenBank/DDBJ databases">
        <authorList>
            <person name="Varghese N."/>
            <person name="Submissions S."/>
        </authorList>
    </citation>
    <scope>NUCLEOTIDE SEQUENCE [LARGE SCALE GENOMIC DNA]</scope>
    <source>
        <strain evidence="2">DSM 12395</strain>
    </source>
</reference>
<protein>
    <submittedName>
        <fullName evidence="1">Uncharacterized protein</fullName>
    </submittedName>
</protein>